<dbReference type="Gene3D" id="3.40.605.10">
    <property type="entry name" value="Aldehyde Dehydrogenase, Chain A, domain 1"/>
    <property type="match status" value="1"/>
</dbReference>
<evidence type="ECO:0000256" key="2">
    <source>
        <dbReference type="ARBA" id="ARBA00022857"/>
    </source>
</evidence>
<comment type="similarity">
    <text evidence="1 7">Belongs to the aldehyde dehydrogenase family.</text>
</comment>
<dbReference type="FunFam" id="3.40.605.10:FF:000010">
    <property type="entry name" value="N-succinylglutamate 5-semialdehyde dehydrogenase"/>
    <property type="match status" value="1"/>
</dbReference>
<comment type="caution">
    <text evidence="9">The sequence shown here is derived from an EMBL/GenBank/DDBJ whole genome shotgun (WGS) entry which is preliminary data.</text>
</comment>
<feature type="domain" description="Aldehyde dehydrogenase" evidence="8">
    <location>
        <begin position="49"/>
        <end position="505"/>
    </location>
</feature>
<evidence type="ECO:0000313" key="10">
    <source>
        <dbReference type="Proteomes" id="UP000317046"/>
    </source>
</evidence>
<dbReference type="InterPro" id="IPR016162">
    <property type="entry name" value="Ald_DH_N"/>
</dbReference>
<keyword evidence="2" id="KW-0521">NADP</keyword>
<dbReference type="InterPro" id="IPR015590">
    <property type="entry name" value="Aldehyde_DH_dom"/>
</dbReference>
<sequence>MPDYPGRMAHDDEPVQLIDPETDPLATYVLEPDDVRTLLARVVTSPGHETRTTYAPFTGGPIAAVPLSTPDDVARAVRSARRAQHTWAALPLRRRAAVLLRLHDLVLAHQSDVLDLIQLENGKSRASAYEEVVDVAIVARHYAVRARSYLAPRRSGGILPGLTGTRVLRHPLGVVGVVAPWNFPLTLALSDVLPALVAGNAVVLRPDPQTALTALWAAEQLEAAGLPPGVLQVVVGDGPTVGAAVVEHVDQVSFTGSTATGRVVAQRAAERLIPATLELGGKNPMYVADDVDVETAAEGAVRACFASTGQLCVSIERLYVHEAVAEEFLAAFVRRTRALSLGAGLDYVADVGSLTSAAQLATVVEHVEDALTHGARVLAGGVHRTDLGPFFYEPTILDGVTEDARVHREETFGPVVSVYRVASDDEAVAAMNDSDLGLNASVWTRSTRRGAALAARVRAGTVNVNEGYAAAWTSMGAPQGGRGQSGTGHRHGPEGLWATTATQTVAVQRGVHGLAGVPGIGLRRVYELDAEQWTSMLTGALRVMKALRRP</sequence>
<dbReference type="Gene3D" id="3.40.309.10">
    <property type="entry name" value="Aldehyde Dehydrogenase, Chain A, domain 2"/>
    <property type="match status" value="1"/>
</dbReference>
<protein>
    <recommendedName>
        <fullName evidence="4">succinate-semialdehyde dehydrogenase (NADP(+))</fullName>
        <ecNumber evidence="4">1.2.1.79</ecNumber>
    </recommendedName>
</protein>
<evidence type="ECO:0000256" key="5">
    <source>
        <dbReference type="ARBA" id="ARBA00048559"/>
    </source>
</evidence>
<dbReference type="GO" id="GO:0036243">
    <property type="term" value="F:succinate-semialdehyde dehydrogenase (NADP+) activity"/>
    <property type="evidence" value="ECO:0007669"/>
    <property type="project" value="UniProtKB-EC"/>
</dbReference>
<dbReference type="AlphaFoldDB" id="A0A4Y3KTP4"/>
<evidence type="ECO:0000256" key="7">
    <source>
        <dbReference type="RuleBase" id="RU003345"/>
    </source>
</evidence>
<dbReference type="Pfam" id="PF00171">
    <property type="entry name" value="Aldedh"/>
    <property type="match status" value="1"/>
</dbReference>
<dbReference type="EMBL" id="BJLR01000001">
    <property type="protein sequence ID" value="GEA86248.1"/>
    <property type="molecule type" value="Genomic_DNA"/>
</dbReference>
<evidence type="ECO:0000256" key="6">
    <source>
        <dbReference type="PROSITE-ProRule" id="PRU10007"/>
    </source>
</evidence>
<dbReference type="EC" id="1.2.1.79" evidence="4"/>
<accession>A0A4Y3KTP4</accession>
<gene>
    <name evidence="9" type="primary">gabD2</name>
    <name evidence="9" type="ORF">CCE01nite_01970</name>
</gene>
<keyword evidence="3 7" id="KW-0560">Oxidoreductase</keyword>
<evidence type="ECO:0000256" key="3">
    <source>
        <dbReference type="ARBA" id="ARBA00023002"/>
    </source>
</evidence>
<dbReference type="InterPro" id="IPR016161">
    <property type="entry name" value="Ald_DH/histidinol_DH"/>
</dbReference>
<dbReference type="InterPro" id="IPR029510">
    <property type="entry name" value="Ald_DH_CS_GLU"/>
</dbReference>
<dbReference type="PANTHER" id="PTHR11699">
    <property type="entry name" value="ALDEHYDE DEHYDROGENASE-RELATED"/>
    <property type="match status" value="1"/>
</dbReference>
<evidence type="ECO:0000256" key="1">
    <source>
        <dbReference type="ARBA" id="ARBA00009986"/>
    </source>
</evidence>
<dbReference type="NCBIfam" id="NF006916">
    <property type="entry name" value="PRK09407.1"/>
    <property type="match status" value="1"/>
</dbReference>
<proteinExistence type="inferred from homology"/>
<name>A0A4Y3KTP4_9CELL</name>
<keyword evidence="10" id="KW-1185">Reference proteome</keyword>
<evidence type="ECO:0000313" key="9">
    <source>
        <dbReference type="EMBL" id="GEA86248.1"/>
    </source>
</evidence>
<comment type="catalytic activity">
    <reaction evidence="5">
        <text>succinate semialdehyde + NADP(+) + H2O = succinate + NADPH + 2 H(+)</text>
        <dbReference type="Rhea" id="RHEA:13213"/>
        <dbReference type="ChEBI" id="CHEBI:15377"/>
        <dbReference type="ChEBI" id="CHEBI:15378"/>
        <dbReference type="ChEBI" id="CHEBI:30031"/>
        <dbReference type="ChEBI" id="CHEBI:57706"/>
        <dbReference type="ChEBI" id="CHEBI:57783"/>
        <dbReference type="ChEBI" id="CHEBI:58349"/>
        <dbReference type="EC" id="1.2.1.79"/>
    </reaction>
</comment>
<dbReference type="Proteomes" id="UP000317046">
    <property type="component" value="Unassembled WGS sequence"/>
</dbReference>
<dbReference type="FunFam" id="3.40.309.10:FF:000009">
    <property type="entry name" value="Aldehyde dehydrogenase A"/>
    <property type="match status" value="1"/>
</dbReference>
<evidence type="ECO:0000259" key="8">
    <source>
        <dbReference type="Pfam" id="PF00171"/>
    </source>
</evidence>
<organism evidence="9 10">
    <name type="scientific">Cellulomonas cellasea</name>
    <dbReference type="NCBI Taxonomy" id="43670"/>
    <lineage>
        <taxon>Bacteria</taxon>
        <taxon>Bacillati</taxon>
        <taxon>Actinomycetota</taxon>
        <taxon>Actinomycetes</taxon>
        <taxon>Micrococcales</taxon>
        <taxon>Cellulomonadaceae</taxon>
        <taxon>Cellulomonas</taxon>
    </lineage>
</organism>
<dbReference type="InterPro" id="IPR016163">
    <property type="entry name" value="Ald_DH_C"/>
</dbReference>
<evidence type="ECO:0000256" key="4">
    <source>
        <dbReference type="ARBA" id="ARBA00039122"/>
    </source>
</evidence>
<reference evidence="9" key="1">
    <citation type="submission" date="2019-06" db="EMBL/GenBank/DDBJ databases">
        <title>Whole genome shotgun sequence of Cellulomonas cellasea NBRC 3753.</title>
        <authorList>
            <person name="Hosoyama A."/>
            <person name="Uohara A."/>
            <person name="Ohji S."/>
            <person name="Ichikawa N."/>
        </authorList>
    </citation>
    <scope>NUCLEOTIDE SEQUENCE [LARGE SCALE GENOMIC DNA]</scope>
    <source>
        <strain evidence="9">NBRC 3753</strain>
    </source>
</reference>
<feature type="active site" evidence="6">
    <location>
        <position position="278"/>
    </location>
</feature>
<dbReference type="PROSITE" id="PS00687">
    <property type="entry name" value="ALDEHYDE_DEHYDR_GLU"/>
    <property type="match status" value="1"/>
</dbReference>
<dbReference type="SUPFAM" id="SSF53720">
    <property type="entry name" value="ALDH-like"/>
    <property type="match status" value="1"/>
</dbReference>